<dbReference type="Proteomes" id="UP001410648">
    <property type="component" value="Unassembled WGS sequence"/>
</dbReference>
<name>A0ABN1APD7_9LACT</name>
<dbReference type="RefSeq" id="WP_346024337.1">
    <property type="nucleotide sequence ID" value="NZ_BAAADA010000072.1"/>
</dbReference>
<gene>
    <name evidence="1" type="ORF">GCM10008936_08740</name>
</gene>
<keyword evidence="2" id="KW-1185">Reference proteome</keyword>
<reference evidence="1 2" key="1">
    <citation type="journal article" date="2019" name="Int. J. Syst. Evol. Microbiol.">
        <title>The Global Catalogue of Microorganisms (GCM) 10K type strain sequencing project: providing services to taxonomists for standard genome sequencing and annotation.</title>
        <authorList>
            <consortium name="The Broad Institute Genomics Platform"/>
            <consortium name="The Broad Institute Genome Sequencing Center for Infectious Disease"/>
            <person name="Wu L."/>
            <person name="Ma J."/>
        </authorList>
    </citation>
    <scope>NUCLEOTIDE SEQUENCE [LARGE SCALE GENOMIC DNA]</scope>
    <source>
        <strain evidence="1 2">JCM 14232</strain>
    </source>
</reference>
<comment type="caution">
    <text evidence="1">The sequence shown here is derived from an EMBL/GenBank/DDBJ whole genome shotgun (WGS) entry which is preliminary data.</text>
</comment>
<accession>A0ABN1APD7</accession>
<dbReference type="EMBL" id="BAAADA010000072">
    <property type="protein sequence ID" value="GAA0481178.1"/>
    <property type="molecule type" value="Genomic_DNA"/>
</dbReference>
<evidence type="ECO:0000313" key="2">
    <source>
        <dbReference type="Proteomes" id="UP001410648"/>
    </source>
</evidence>
<organism evidence="1 2">
    <name type="scientific">Alkalibacterium indicireducens</name>
    <dbReference type="NCBI Taxonomy" id="398758"/>
    <lineage>
        <taxon>Bacteria</taxon>
        <taxon>Bacillati</taxon>
        <taxon>Bacillota</taxon>
        <taxon>Bacilli</taxon>
        <taxon>Lactobacillales</taxon>
        <taxon>Carnobacteriaceae</taxon>
        <taxon>Alkalibacterium</taxon>
    </lineage>
</organism>
<protein>
    <submittedName>
        <fullName evidence="1">Uncharacterized protein</fullName>
    </submittedName>
</protein>
<proteinExistence type="predicted"/>
<sequence length="43" mass="4207">MTLQGSIALITGVSHDAGIGAAVCHELAYGATMGAVSAFTLSL</sequence>
<evidence type="ECO:0000313" key="1">
    <source>
        <dbReference type="EMBL" id="GAA0481178.1"/>
    </source>
</evidence>